<evidence type="ECO:0000313" key="1">
    <source>
        <dbReference type="EMBL" id="MFC4872288.1"/>
    </source>
</evidence>
<gene>
    <name evidence="1" type="ORF">ACFPFU_11345</name>
</gene>
<evidence type="ECO:0000313" key="2">
    <source>
        <dbReference type="Proteomes" id="UP001595818"/>
    </source>
</evidence>
<dbReference type="Proteomes" id="UP001595818">
    <property type="component" value="Unassembled WGS sequence"/>
</dbReference>
<dbReference type="RefSeq" id="WP_377064546.1">
    <property type="nucleotide sequence ID" value="NZ_JBHSJJ010000005.1"/>
</dbReference>
<name>A0ABV9T1E7_9BACT</name>
<reference evidence="2" key="1">
    <citation type="journal article" date="2019" name="Int. J. Syst. Evol. Microbiol.">
        <title>The Global Catalogue of Microorganisms (GCM) 10K type strain sequencing project: providing services to taxonomists for standard genome sequencing and annotation.</title>
        <authorList>
            <consortium name="The Broad Institute Genomics Platform"/>
            <consortium name="The Broad Institute Genome Sequencing Center for Infectious Disease"/>
            <person name="Wu L."/>
            <person name="Ma J."/>
        </authorList>
    </citation>
    <scope>NUCLEOTIDE SEQUENCE [LARGE SCALE GENOMIC DNA]</scope>
    <source>
        <strain evidence="2">CGMCC 4.7466</strain>
    </source>
</reference>
<dbReference type="EMBL" id="JBHSJJ010000005">
    <property type="protein sequence ID" value="MFC4872288.1"/>
    <property type="molecule type" value="Genomic_DNA"/>
</dbReference>
<proteinExistence type="predicted"/>
<organism evidence="1 2">
    <name type="scientific">Negadavirga shengliensis</name>
    <dbReference type="NCBI Taxonomy" id="1389218"/>
    <lineage>
        <taxon>Bacteria</taxon>
        <taxon>Pseudomonadati</taxon>
        <taxon>Bacteroidota</taxon>
        <taxon>Cytophagia</taxon>
        <taxon>Cytophagales</taxon>
        <taxon>Cyclobacteriaceae</taxon>
        <taxon>Negadavirga</taxon>
    </lineage>
</organism>
<protein>
    <submittedName>
        <fullName evidence="1">DUF721 domain-containing protein</fullName>
    </submittedName>
</protein>
<sequence length="104" mass="12282">MKNLPKDAYRKNQASPLKEVFEELLQTYRLKERFSEKTLIHHWGDLMGKTVLDRTTHLYIKEKVLYARISSGPLKKELMLHKSKVLCLIDERFGEGIIHDIVFL</sequence>
<accession>A0ABV9T1E7</accession>
<keyword evidence="2" id="KW-1185">Reference proteome</keyword>
<comment type="caution">
    <text evidence="1">The sequence shown here is derived from an EMBL/GenBank/DDBJ whole genome shotgun (WGS) entry which is preliminary data.</text>
</comment>
<dbReference type="InterPro" id="IPR007922">
    <property type="entry name" value="DciA-like"/>
</dbReference>
<dbReference type="Pfam" id="PF05258">
    <property type="entry name" value="DciA"/>
    <property type="match status" value="1"/>
</dbReference>